<dbReference type="EMBL" id="CAMAPF010000964">
    <property type="protein sequence ID" value="CAH9131096.1"/>
    <property type="molecule type" value="Genomic_DNA"/>
</dbReference>
<evidence type="ECO:0000259" key="2">
    <source>
        <dbReference type="Pfam" id="PF14392"/>
    </source>
</evidence>
<feature type="region of interest" description="Disordered" evidence="1">
    <location>
        <begin position="124"/>
        <end position="204"/>
    </location>
</feature>
<gene>
    <name evidence="3" type="ORF">CEPIT_LOCUS31149</name>
</gene>
<sequence length="204" mass="22501">MFRNLGSARRIGNFLSTFIRLDKNQFEGNRKSYLCIRVCMDVRKSLKKGTTLTKERVGHWVDFKYEKLPNFCFLCGVIGHSDKFCPLKYEEGIVLEKSFGVELRAGGGGGGGVKTSPTRAKRWFVDESSSSNGFGHQRKTDLGGEYSAETGASASHQGSKEGKEEVSGQTKCRRIWDGQSKGEATGEDMAHDRQKNGKAASQSS</sequence>
<comment type="caution">
    <text evidence="3">The sequence shown here is derived from an EMBL/GenBank/DDBJ whole genome shotgun (WGS) entry which is preliminary data.</text>
</comment>
<keyword evidence="4" id="KW-1185">Reference proteome</keyword>
<dbReference type="InterPro" id="IPR040256">
    <property type="entry name" value="At4g02000-like"/>
</dbReference>
<name>A0AAV0F6N0_9ASTE</name>
<evidence type="ECO:0000313" key="3">
    <source>
        <dbReference type="EMBL" id="CAH9131096.1"/>
    </source>
</evidence>
<dbReference type="InterPro" id="IPR025836">
    <property type="entry name" value="Zn_knuckle_CX2CX4HX4C"/>
</dbReference>
<dbReference type="PANTHER" id="PTHR31286:SF153">
    <property type="entry name" value="DUF4283 DOMAIN PROTEIN"/>
    <property type="match status" value="1"/>
</dbReference>
<evidence type="ECO:0000256" key="1">
    <source>
        <dbReference type="SAM" id="MobiDB-lite"/>
    </source>
</evidence>
<reference evidence="3" key="1">
    <citation type="submission" date="2022-07" db="EMBL/GenBank/DDBJ databases">
        <authorList>
            <person name="Macas J."/>
            <person name="Novak P."/>
            <person name="Neumann P."/>
        </authorList>
    </citation>
    <scope>NUCLEOTIDE SEQUENCE</scope>
</reference>
<organism evidence="3 4">
    <name type="scientific">Cuscuta epithymum</name>
    <dbReference type="NCBI Taxonomy" id="186058"/>
    <lineage>
        <taxon>Eukaryota</taxon>
        <taxon>Viridiplantae</taxon>
        <taxon>Streptophyta</taxon>
        <taxon>Embryophyta</taxon>
        <taxon>Tracheophyta</taxon>
        <taxon>Spermatophyta</taxon>
        <taxon>Magnoliopsida</taxon>
        <taxon>eudicotyledons</taxon>
        <taxon>Gunneridae</taxon>
        <taxon>Pentapetalae</taxon>
        <taxon>asterids</taxon>
        <taxon>lamiids</taxon>
        <taxon>Solanales</taxon>
        <taxon>Convolvulaceae</taxon>
        <taxon>Cuscuteae</taxon>
        <taxon>Cuscuta</taxon>
        <taxon>Cuscuta subgen. Cuscuta</taxon>
    </lineage>
</organism>
<feature type="domain" description="Zinc knuckle CX2CX4HX4C" evidence="2">
    <location>
        <begin position="40"/>
        <end position="86"/>
    </location>
</feature>
<dbReference type="AlphaFoldDB" id="A0AAV0F6N0"/>
<dbReference type="PANTHER" id="PTHR31286">
    <property type="entry name" value="GLYCINE-RICH CELL WALL STRUCTURAL PROTEIN 1.8-LIKE"/>
    <property type="match status" value="1"/>
</dbReference>
<proteinExistence type="predicted"/>
<accession>A0AAV0F6N0</accession>
<dbReference type="Proteomes" id="UP001152523">
    <property type="component" value="Unassembled WGS sequence"/>
</dbReference>
<evidence type="ECO:0000313" key="4">
    <source>
        <dbReference type="Proteomes" id="UP001152523"/>
    </source>
</evidence>
<dbReference type="Pfam" id="PF14392">
    <property type="entry name" value="zf-CCHC_4"/>
    <property type="match status" value="1"/>
</dbReference>
<protein>
    <recommendedName>
        <fullName evidence="2">Zinc knuckle CX2CX4HX4C domain-containing protein</fullName>
    </recommendedName>
</protein>